<dbReference type="SUPFAM" id="SSF57924">
    <property type="entry name" value="Inhibitor of apoptosis (IAP) repeat"/>
    <property type="match status" value="2"/>
</dbReference>
<feature type="compositionally biased region" description="Low complexity" evidence="3">
    <location>
        <begin position="563"/>
        <end position="585"/>
    </location>
</feature>
<dbReference type="Gene3D" id="1.10.1170.10">
    <property type="entry name" value="Inhibitor Of Apoptosis Protein (2mihbC-IAP-1), Chain A"/>
    <property type="match status" value="2"/>
</dbReference>
<dbReference type="GO" id="GO:0046872">
    <property type="term" value="F:metal ion binding"/>
    <property type="evidence" value="ECO:0007669"/>
    <property type="project" value="UniProtKB-KW"/>
</dbReference>
<dbReference type="PANTHER" id="PTHR46771">
    <property type="entry name" value="DETERIN"/>
    <property type="match status" value="1"/>
</dbReference>
<evidence type="ECO:0000313" key="4">
    <source>
        <dbReference type="EMBL" id="PWZ01183.1"/>
    </source>
</evidence>
<feature type="compositionally biased region" description="Low complexity" evidence="3">
    <location>
        <begin position="669"/>
        <end position="698"/>
    </location>
</feature>
<feature type="compositionally biased region" description="Low complexity" evidence="3">
    <location>
        <begin position="592"/>
        <end position="628"/>
    </location>
</feature>
<feature type="compositionally biased region" description="Low complexity" evidence="3">
    <location>
        <begin position="710"/>
        <end position="719"/>
    </location>
</feature>
<organism evidence="4 5">
    <name type="scientific">Testicularia cyperi</name>
    <dbReference type="NCBI Taxonomy" id="1882483"/>
    <lineage>
        <taxon>Eukaryota</taxon>
        <taxon>Fungi</taxon>
        <taxon>Dikarya</taxon>
        <taxon>Basidiomycota</taxon>
        <taxon>Ustilaginomycotina</taxon>
        <taxon>Ustilaginomycetes</taxon>
        <taxon>Ustilaginales</taxon>
        <taxon>Anthracoideaceae</taxon>
        <taxon>Testicularia</taxon>
    </lineage>
</organism>
<evidence type="ECO:0000313" key="5">
    <source>
        <dbReference type="Proteomes" id="UP000246740"/>
    </source>
</evidence>
<evidence type="ECO:0000256" key="1">
    <source>
        <dbReference type="ARBA" id="ARBA00022723"/>
    </source>
</evidence>
<feature type="compositionally biased region" description="Polar residues" evidence="3">
    <location>
        <begin position="768"/>
        <end position="778"/>
    </location>
</feature>
<dbReference type="SMART" id="SM00238">
    <property type="entry name" value="BIR"/>
    <property type="match status" value="1"/>
</dbReference>
<feature type="compositionally biased region" description="Low complexity" evidence="3">
    <location>
        <begin position="9"/>
        <end position="20"/>
    </location>
</feature>
<keyword evidence="1" id="KW-0479">Metal-binding</keyword>
<dbReference type="PANTHER" id="PTHR46771:SF5">
    <property type="entry name" value="DETERIN"/>
    <property type="match status" value="1"/>
</dbReference>
<evidence type="ECO:0000256" key="3">
    <source>
        <dbReference type="SAM" id="MobiDB-lite"/>
    </source>
</evidence>
<feature type="compositionally biased region" description="Low complexity" evidence="3">
    <location>
        <begin position="384"/>
        <end position="412"/>
    </location>
</feature>
<dbReference type="EMBL" id="KZ819191">
    <property type="protein sequence ID" value="PWZ01183.1"/>
    <property type="molecule type" value="Genomic_DNA"/>
</dbReference>
<feature type="region of interest" description="Disordered" evidence="3">
    <location>
        <begin position="227"/>
        <end position="834"/>
    </location>
</feature>
<feature type="compositionally biased region" description="Acidic residues" evidence="3">
    <location>
        <begin position="651"/>
        <end position="663"/>
    </location>
</feature>
<feature type="compositionally biased region" description="Basic residues" evidence="3">
    <location>
        <begin position="248"/>
        <end position="266"/>
    </location>
</feature>
<feature type="compositionally biased region" description="Acidic residues" evidence="3">
    <location>
        <begin position="282"/>
        <end position="296"/>
    </location>
</feature>
<feature type="compositionally biased region" description="Basic and acidic residues" evidence="3">
    <location>
        <begin position="358"/>
        <end position="383"/>
    </location>
</feature>
<sequence length="891" mass="95115">MLSEEARLASFAGASSSSSSTKKRQTRGGGAPQWPHPTTGRSVKSSGIPTPSILAKHGFFYAGSEEAHDAVCHFLYPGVVLSQWQSGDDPLAKLEEAVPGNGWCRIFRSLQESVQDPVDGRDDMPRWSWSRADLLPTSKEMIDARKETFASHWPYDGKKGWKPTSKRLAEAGFYFTPTDEEEDSATCVYCKKSLGGWEKGDDPTHEHQKREPQCPFFNAVLLEPATKESAKTADEEDVEDENEAALKMPKRGKRAVSTHANARKASTRTVAKGRSTRKIAEQDQDGQEESDAGQDQEQDKAGSDVLAAAPSETDVASESDHHEGAVTAKPKAAAAKKAARKTRTVSSKMAASEPEPEPEPRPQPESEAEPESRPATKSLDKSTEPASEASSSGSQSTALGHGSSKPARSVRAASRRATKAIEALAADDDINNIPRRPDPPVDAKKTKRMQSQQQHAYTDPIPFPSSEPDNVPATDPIVPTQAKPKRSRSKGKKLNEPVKEPTPEPEPEPEPLLDEIEVEADNTVIEHPDSDLELEEEAELQPDVESEPEPEPEKPKRRGGGRTTKASSAAAASAASTIASSDALSMPPPLPTKTTTTTTTKAAGKSRKAASSAKTVSSSAGDAATESSEVVESEPDAGIIVEIPANPTEDEKVEDQDMQDDAEQPPTKPTRSASSRSVTSSSKSSSSRPASKASTTTVKKSKSTSKSKAKSIASATVVAPSSELEPLPFDSSDDEDEGGRGGPQPEPESAPEQESQSESVVPAEARLTNASSQATIRATSPGLFSTAPISSLGRSQLPASSSSSATDTDQHVPGRGRPKEGTRTPLAQLSQLSELRLDDKDRKLSLGHWLQLQADKAAAEMRVKGSNDLEDLENQLASARIAVERALRGRS</sequence>
<gene>
    <name evidence="4" type="ORF">BCV70DRAFT_199543</name>
</gene>
<feature type="region of interest" description="Disordered" evidence="3">
    <location>
        <begin position="1"/>
        <end position="48"/>
    </location>
</feature>
<proteinExistence type="predicted"/>
<dbReference type="STRING" id="1882483.A0A317XTR1"/>
<feature type="compositionally biased region" description="Basic and acidic residues" evidence="3">
    <location>
        <begin position="493"/>
        <end position="502"/>
    </location>
</feature>
<feature type="compositionally biased region" description="Basic residues" evidence="3">
    <location>
        <begin position="699"/>
        <end position="709"/>
    </location>
</feature>
<protein>
    <recommendedName>
        <fullName evidence="6">BIR-domain-containing protein</fullName>
    </recommendedName>
</protein>
<feature type="compositionally biased region" description="Low complexity" evidence="3">
    <location>
        <begin position="790"/>
        <end position="807"/>
    </location>
</feature>
<feature type="compositionally biased region" description="Polar residues" evidence="3">
    <location>
        <begin position="39"/>
        <end position="48"/>
    </location>
</feature>
<name>A0A317XTR1_9BASI</name>
<feature type="compositionally biased region" description="Low complexity" evidence="3">
    <location>
        <begin position="325"/>
        <end position="336"/>
    </location>
</feature>
<feature type="compositionally biased region" description="Low complexity" evidence="3">
    <location>
        <begin position="750"/>
        <end position="765"/>
    </location>
</feature>
<dbReference type="PROSITE" id="PS50143">
    <property type="entry name" value="BIR_REPEAT_2"/>
    <property type="match status" value="2"/>
</dbReference>
<dbReference type="InterPro" id="IPR001370">
    <property type="entry name" value="BIR_rpt"/>
</dbReference>
<feature type="compositionally biased region" description="Basic and acidic residues" evidence="3">
    <location>
        <begin position="435"/>
        <end position="444"/>
    </location>
</feature>
<feature type="compositionally biased region" description="Acidic residues" evidence="3">
    <location>
        <begin position="531"/>
        <end position="550"/>
    </location>
</feature>
<dbReference type="AlphaFoldDB" id="A0A317XTR1"/>
<feature type="compositionally biased region" description="Acidic residues" evidence="3">
    <location>
        <begin position="503"/>
        <end position="520"/>
    </location>
</feature>
<dbReference type="Proteomes" id="UP000246740">
    <property type="component" value="Unassembled WGS sequence"/>
</dbReference>
<evidence type="ECO:0000256" key="2">
    <source>
        <dbReference type="ARBA" id="ARBA00022833"/>
    </source>
</evidence>
<accession>A0A317XTR1</accession>
<dbReference type="InterPro" id="IPR051190">
    <property type="entry name" value="Baculoviral_IAP"/>
</dbReference>
<feature type="compositionally biased region" description="Basic and acidic residues" evidence="3">
    <location>
        <begin position="808"/>
        <end position="822"/>
    </location>
</feature>
<keyword evidence="2" id="KW-0862">Zinc</keyword>
<dbReference type="CDD" id="cd00022">
    <property type="entry name" value="BIR"/>
    <property type="match status" value="1"/>
</dbReference>
<feature type="compositionally biased region" description="Acidic residues" evidence="3">
    <location>
        <begin position="234"/>
        <end position="243"/>
    </location>
</feature>
<dbReference type="Pfam" id="PF00653">
    <property type="entry name" value="BIR"/>
    <property type="match status" value="1"/>
</dbReference>
<evidence type="ECO:0008006" key="6">
    <source>
        <dbReference type="Google" id="ProtNLM"/>
    </source>
</evidence>
<feature type="compositionally biased region" description="Basic residues" evidence="3">
    <location>
        <begin position="483"/>
        <end position="492"/>
    </location>
</feature>
<reference evidence="4 5" key="1">
    <citation type="journal article" date="2018" name="Mol. Biol. Evol.">
        <title>Broad Genomic Sampling Reveals a Smut Pathogenic Ancestry of the Fungal Clade Ustilaginomycotina.</title>
        <authorList>
            <person name="Kijpornyongpan T."/>
            <person name="Mondo S.J."/>
            <person name="Barry K."/>
            <person name="Sandor L."/>
            <person name="Lee J."/>
            <person name="Lipzen A."/>
            <person name="Pangilinan J."/>
            <person name="LaButti K."/>
            <person name="Hainaut M."/>
            <person name="Henrissat B."/>
            <person name="Grigoriev I.V."/>
            <person name="Spatafora J.W."/>
            <person name="Aime M.C."/>
        </authorList>
    </citation>
    <scope>NUCLEOTIDE SEQUENCE [LARGE SCALE GENOMIC DNA]</scope>
    <source>
        <strain evidence="4 5">MCA 3645</strain>
    </source>
</reference>
<dbReference type="OrthoDB" id="2196114at2759"/>
<keyword evidence="5" id="KW-1185">Reference proteome</keyword>
<dbReference type="InParanoid" id="A0A317XTR1"/>